<dbReference type="RefSeq" id="WP_046904348.1">
    <property type="nucleotide sequence ID" value="NZ_CP011452.2"/>
</dbReference>
<dbReference type="PATRIC" id="fig|1267766.3.peg.2917"/>
<sequence length="401" mass="41090">MTGGRRIAALILLAGVMLIDGYDLNAMALAQKYLAPELGLKETDFWVVHSAVLVGLGIGALLIAPLGDRFGRKRIIVTGCLVIAVTTLATALSASIATFAIWRLLTGIALGACLANVSALSSEIAPEGRRSTVMAVVSAGIAIGAMAAGFTAPELVGWGGWEMLFLVPGGIALMLGIGLAFVLPGNKAAADGARPASGTKSGVPLMDLLRPPLAFPLAVFASTYMINAIALYMLVSWTPVVLPNAGFDVDLAVRIQGLLQGAGLFVSIFLAFLLDRWKPGLTLTIGYLLIGVAFLAIWGTPADPLSWSILLLIAGGGITGIHGALMALSPKLFPSTVLSSAIGAAVAISRIGAIAAPPIGAALIDGGVSPAGYFLSLTIPVGLCVLLTLLIPKVIRKDIRA</sequence>
<evidence type="ECO:0000256" key="4">
    <source>
        <dbReference type="ARBA" id="ARBA00023136"/>
    </source>
</evidence>
<dbReference type="AlphaFoldDB" id="A0A0F7KXH8"/>
<dbReference type="PANTHER" id="PTHR23508:SF10">
    <property type="entry name" value="CARBOXYLIC ACID TRANSPORTER PROTEIN HOMOLOG"/>
    <property type="match status" value="1"/>
</dbReference>
<protein>
    <submittedName>
        <fullName evidence="5">4-hydroxybenzoate transporter PcaK</fullName>
    </submittedName>
</protein>
<dbReference type="STRING" id="1267766.WYH_02880"/>
<evidence type="ECO:0000313" key="6">
    <source>
        <dbReference type="Proteomes" id="UP000034392"/>
    </source>
</evidence>
<keyword evidence="2" id="KW-0812">Transmembrane</keyword>
<proteinExistence type="predicted"/>
<dbReference type="InterPro" id="IPR020846">
    <property type="entry name" value="MFS_dom"/>
</dbReference>
<dbReference type="Pfam" id="PF07690">
    <property type="entry name" value="MFS_1"/>
    <property type="match status" value="1"/>
</dbReference>
<dbReference type="Gene3D" id="1.20.1250.20">
    <property type="entry name" value="MFS general substrate transporter like domains"/>
    <property type="match status" value="2"/>
</dbReference>
<evidence type="ECO:0000313" key="5">
    <source>
        <dbReference type="EMBL" id="AKH43907.1"/>
    </source>
</evidence>
<dbReference type="SUPFAM" id="SSF103473">
    <property type="entry name" value="MFS general substrate transporter"/>
    <property type="match status" value="1"/>
</dbReference>
<dbReference type="OrthoDB" id="9800416at2"/>
<dbReference type="InterPro" id="IPR005829">
    <property type="entry name" value="Sugar_transporter_CS"/>
</dbReference>
<name>A0A0F7KXH8_9SPHN</name>
<accession>A0A0F7KXH8</accession>
<gene>
    <name evidence="5" type="primary">pcaK_6</name>
    <name evidence="5" type="ORF">WYH_02880</name>
</gene>
<evidence type="ECO:0000256" key="1">
    <source>
        <dbReference type="ARBA" id="ARBA00004141"/>
    </source>
</evidence>
<comment type="subcellular location">
    <subcellularLocation>
        <location evidence="1">Membrane</location>
        <topology evidence="1">Multi-pass membrane protein</topology>
    </subcellularLocation>
</comment>
<reference evidence="5" key="1">
    <citation type="submission" date="2015-05" db="EMBL/GenBank/DDBJ databases">
        <title>The complete genome of Altererythrobacter atlanticus strain 26DY36.</title>
        <authorList>
            <person name="Wu Y.-H."/>
            <person name="Cheng H."/>
            <person name="Wu X.-W."/>
        </authorList>
    </citation>
    <scope>NUCLEOTIDE SEQUENCE [LARGE SCALE GENOMIC DNA]</scope>
    <source>
        <strain evidence="5">26DY36</strain>
    </source>
</reference>
<organism evidence="5 6">
    <name type="scientific">Croceibacterium atlanticum</name>
    <dbReference type="NCBI Taxonomy" id="1267766"/>
    <lineage>
        <taxon>Bacteria</taxon>
        <taxon>Pseudomonadati</taxon>
        <taxon>Pseudomonadota</taxon>
        <taxon>Alphaproteobacteria</taxon>
        <taxon>Sphingomonadales</taxon>
        <taxon>Erythrobacteraceae</taxon>
        <taxon>Croceibacterium</taxon>
    </lineage>
</organism>
<keyword evidence="6" id="KW-1185">Reference proteome</keyword>
<dbReference type="KEGG" id="aay:WYH_02880"/>
<evidence type="ECO:0000256" key="2">
    <source>
        <dbReference type="ARBA" id="ARBA00022692"/>
    </source>
</evidence>
<dbReference type="PANTHER" id="PTHR23508">
    <property type="entry name" value="CARBOXYLIC ACID TRANSPORTER PROTEIN HOMOLOG"/>
    <property type="match status" value="1"/>
</dbReference>
<dbReference type="EMBL" id="CP011452">
    <property type="protein sequence ID" value="AKH43907.1"/>
    <property type="molecule type" value="Genomic_DNA"/>
</dbReference>
<keyword evidence="3" id="KW-1133">Transmembrane helix</keyword>
<dbReference type="InterPro" id="IPR011701">
    <property type="entry name" value="MFS"/>
</dbReference>
<dbReference type="Proteomes" id="UP000034392">
    <property type="component" value="Chromosome"/>
</dbReference>
<dbReference type="GO" id="GO:0046943">
    <property type="term" value="F:carboxylic acid transmembrane transporter activity"/>
    <property type="evidence" value="ECO:0007669"/>
    <property type="project" value="TreeGrafter"/>
</dbReference>
<keyword evidence="4" id="KW-0472">Membrane</keyword>
<dbReference type="GO" id="GO:0005886">
    <property type="term" value="C:plasma membrane"/>
    <property type="evidence" value="ECO:0007669"/>
    <property type="project" value="TreeGrafter"/>
</dbReference>
<dbReference type="PROSITE" id="PS50850">
    <property type="entry name" value="MFS"/>
    <property type="match status" value="1"/>
</dbReference>
<dbReference type="InterPro" id="IPR036259">
    <property type="entry name" value="MFS_trans_sf"/>
</dbReference>
<dbReference type="PROSITE" id="PS00217">
    <property type="entry name" value="SUGAR_TRANSPORT_2"/>
    <property type="match status" value="1"/>
</dbReference>
<evidence type="ECO:0000256" key="3">
    <source>
        <dbReference type="ARBA" id="ARBA00022989"/>
    </source>
</evidence>